<gene>
    <name evidence="2" type="ORF">AX018_100955</name>
</gene>
<protein>
    <submittedName>
        <fullName evidence="2">Uncharacterized protein</fullName>
    </submittedName>
</protein>
<organism evidence="2 3">
    <name type="scientific">Paracidovorax anthurii</name>
    <dbReference type="NCBI Taxonomy" id="78229"/>
    <lineage>
        <taxon>Bacteria</taxon>
        <taxon>Pseudomonadati</taxon>
        <taxon>Pseudomonadota</taxon>
        <taxon>Betaproteobacteria</taxon>
        <taxon>Burkholderiales</taxon>
        <taxon>Comamonadaceae</taxon>
        <taxon>Paracidovorax</taxon>
    </lineage>
</organism>
<dbReference type="Proteomes" id="UP000248856">
    <property type="component" value="Unassembled WGS sequence"/>
</dbReference>
<sequence length="49" mass="5207">MPRGWLGLGPFEGPLTNQPQNVFTISGPSTLSFFDSAPQEPASTVSDRA</sequence>
<evidence type="ECO:0000313" key="3">
    <source>
        <dbReference type="Proteomes" id="UP000248856"/>
    </source>
</evidence>
<reference evidence="2 3" key="1">
    <citation type="submission" date="2018-06" db="EMBL/GenBank/DDBJ databases">
        <title>Genomic Encyclopedia of Archaeal and Bacterial Type Strains, Phase II (KMG-II): from individual species to whole genera.</title>
        <authorList>
            <person name="Goeker M."/>
        </authorList>
    </citation>
    <scope>NUCLEOTIDE SEQUENCE [LARGE SCALE GENOMIC DNA]</scope>
    <source>
        <strain evidence="2 3">CFPB 3232</strain>
    </source>
</reference>
<accession>A0A328ZHX7</accession>
<evidence type="ECO:0000256" key="1">
    <source>
        <dbReference type="SAM" id="MobiDB-lite"/>
    </source>
</evidence>
<name>A0A328ZHX7_9BURK</name>
<proteinExistence type="predicted"/>
<evidence type="ECO:0000313" key="2">
    <source>
        <dbReference type="EMBL" id="RAR84823.1"/>
    </source>
</evidence>
<keyword evidence="3" id="KW-1185">Reference proteome</keyword>
<feature type="region of interest" description="Disordered" evidence="1">
    <location>
        <begin position="1"/>
        <end position="22"/>
    </location>
</feature>
<dbReference type="AlphaFoldDB" id="A0A328ZHX7"/>
<dbReference type="EMBL" id="QLTA01000009">
    <property type="protein sequence ID" value="RAR84823.1"/>
    <property type="molecule type" value="Genomic_DNA"/>
</dbReference>
<comment type="caution">
    <text evidence="2">The sequence shown here is derived from an EMBL/GenBank/DDBJ whole genome shotgun (WGS) entry which is preliminary data.</text>
</comment>